<feature type="compositionally biased region" description="Acidic residues" evidence="1">
    <location>
        <begin position="68"/>
        <end position="77"/>
    </location>
</feature>
<comment type="caution">
    <text evidence="2">The sequence shown here is derived from an EMBL/GenBank/DDBJ whole genome shotgun (WGS) entry which is preliminary data.</text>
</comment>
<dbReference type="GO" id="GO:0000127">
    <property type="term" value="C:transcription factor TFIIIC complex"/>
    <property type="evidence" value="ECO:0007669"/>
    <property type="project" value="TreeGrafter"/>
</dbReference>
<dbReference type="Proteomes" id="UP000186955">
    <property type="component" value="Unassembled WGS sequence"/>
</dbReference>
<organism evidence="2 3">
    <name type="scientific">Penicillium subrubescens</name>
    <dbReference type="NCBI Taxonomy" id="1316194"/>
    <lineage>
        <taxon>Eukaryota</taxon>
        <taxon>Fungi</taxon>
        <taxon>Dikarya</taxon>
        <taxon>Ascomycota</taxon>
        <taxon>Pezizomycotina</taxon>
        <taxon>Eurotiomycetes</taxon>
        <taxon>Eurotiomycetidae</taxon>
        <taxon>Eurotiales</taxon>
        <taxon>Aspergillaceae</taxon>
        <taxon>Penicillium</taxon>
    </lineage>
</organism>
<dbReference type="InterPro" id="IPR019734">
    <property type="entry name" value="TPR_rpt"/>
</dbReference>
<dbReference type="Pfam" id="PF14559">
    <property type="entry name" value="TPR_19"/>
    <property type="match status" value="1"/>
</dbReference>
<keyword evidence="3" id="KW-1185">Reference proteome</keyword>
<dbReference type="InterPro" id="IPR039340">
    <property type="entry name" value="Tfc4/TFIIIC-102/Sfc4"/>
</dbReference>
<gene>
    <name evidence="2" type="ORF">PENSUB_1851</name>
</gene>
<name>A0A1Q5UJ15_9EURO</name>
<feature type="region of interest" description="Disordered" evidence="1">
    <location>
        <begin position="1"/>
        <end position="161"/>
    </location>
</feature>
<feature type="region of interest" description="Disordered" evidence="1">
    <location>
        <begin position="600"/>
        <end position="627"/>
    </location>
</feature>
<feature type="compositionally biased region" description="Acidic residues" evidence="1">
    <location>
        <begin position="107"/>
        <end position="123"/>
    </location>
</feature>
<evidence type="ECO:0000313" key="2">
    <source>
        <dbReference type="EMBL" id="OKP12485.1"/>
    </source>
</evidence>
<protein>
    <submittedName>
        <fullName evidence="2">Transcription factor tau subunit sfc4</fullName>
    </submittedName>
</protein>
<dbReference type="GO" id="GO:0006383">
    <property type="term" value="P:transcription by RNA polymerase III"/>
    <property type="evidence" value="ECO:0007669"/>
    <property type="project" value="InterPro"/>
</dbReference>
<dbReference type="PANTHER" id="PTHR23082">
    <property type="entry name" value="TRANSCRIPTION INITIATION FACTOR IIIC TFIIIC , POLYPEPTIDE 3-RELATED"/>
    <property type="match status" value="1"/>
</dbReference>
<evidence type="ECO:0000313" key="3">
    <source>
        <dbReference type="Proteomes" id="UP000186955"/>
    </source>
</evidence>
<dbReference type="AlphaFoldDB" id="A0A1Q5UJ15"/>
<dbReference type="EMBL" id="MNBE01000205">
    <property type="protein sequence ID" value="OKP12485.1"/>
    <property type="molecule type" value="Genomic_DNA"/>
</dbReference>
<proteinExistence type="predicted"/>
<dbReference type="SMART" id="SM00028">
    <property type="entry name" value="TPR"/>
    <property type="match status" value="7"/>
</dbReference>
<reference evidence="2 3" key="1">
    <citation type="submission" date="2016-10" db="EMBL/GenBank/DDBJ databases">
        <title>Genome sequence of the ascomycete fungus Penicillium subrubescens.</title>
        <authorList>
            <person name="De Vries R.P."/>
            <person name="Peng M."/>
            <person name="Dilokpimol A."/>
            <person name="Hilden K."/>
            <person name="Makela M.R."/>
            <person name="Grigoriev I."/>
            <person name="Riley R."/>
            <person name="Granchi Z."/>
        </authorList>
    </citation>
    <scope>NUCLEOTIDE SEQUENCE [LARGE SCALE GENOMIC DNA]</scope>
    <source>
        <strain evidence="2 3">CBS 132785</strain>
    </source>
</reference>
<dbReference type="PANTHER" id="PTHR23082:SF0">
    <property type="entry name" value="GENERAL TRANSCRIPTION FACTOR 3C POLYPEPTIDE 3"/>
    <property type="match status" value="1"/>
</dbReference>
<dbReference type="InterPro" id="IPR011990">
    <property type="entry name" value="TPR-like_helical_dom_sf"/>
</dbReference>
<accession>A0A1Q5UJ15</accession>
<sequence>MADPDYPMDYVSPPGEPYTYPDIDETIQYPWRENDAVAAQGNPADPVIDPRLYQDLFSQNAPGNPVQEDGDLSEDSQDSPGQGQGFADGMDDDESDYEFSQQGSGSEEGEDDDESFEDDDSDDSAVARRRRRGGGRFSGRYGARGGKGIKRGPRKALDPGPEFKMFHSEATSAFIDGDYDRAHEFVNQAIQINPEMFPAHSLLSEIWLAKGDNARALQALWNGAHTRPKDPTVWMKVARLLLERAGESRASALNDVIYCYSRIVDIQPGNYNVRFQRAALYRELGHNGKAASEYERILNDKPYSTRALRHIAEIFIDLNDVDRAITHWSKSVNHFLSLDPDRVRDFSWSDINIYAELFGYVSRPREGLYHLKTLSRWILGRKDDIMWADFEDDDREWDSQDSPRRIKTDGYIPGHWPRDSYGLGLPLELRVKMGMFRLRMGDKHHGEAMHHLEYLNPDDTSEGARIFDYGDLFREVADALKDVGLLEEALRFYEPIQQTAEYADVGFFLAMADCCMQLGKIEDAESCYLTVADHDSSNIESRAQLAKLYDSLGMPDQAYKYVNEAVLLSRQETRTRRRRKDARLEQLAAEFRRSEPVALRPIAPKPGPVEPWPATVSGEQEPAVRRGEAARTEDIKFLYAMMQQLEPKVKDGNAEATEDWLDIADALLREFRSNRIFYPMARTTEFQGYSSQAQRRANGSKNSVFLNEMEEIAGRLQKSRGGEDEEEPLQGAIPTEYHGISFDMWLDLFLQYSLTITDQGEPIEAYEALEGAATASVWFHDKRKSRMIHVCWFTCALRAQDEDALTTEARWFVKEYQFVTDTYRLFSMLSHLAGNPRKSLFNSSPSMKFMLRQIKAMDFTLPDADDKPKPPRQSVWRERAALSTKDEHGKDIPASELDIALLVLYGHILYSGNSFYPALNYFFRAYALDDQNPVVLLSIALCFIHHSHKRQCDNRHYLIMQGLSFMHDYRRVRGKRGATLQERQEVEFNFARVWHGLNLSHLAVEGYERVLQIGEEIHQQAMKQSKDSTDDADVDMNGASGIAVTSGQNFVEDFSREAAFALQCLHVLGGDAGTAKDVTEKWLVI</sequence>
<dbReference type="SUPFAM" id="SSF48452">
    <property type="entry name" value="TPR-like"/>
    <property type="match status" value="2"/>
</dbReference>
<evidence type="ECO:0000256" key="1">
    <source>
        <dbReference type="SAM" id="MobiDB-lite"/>
    </source>
</evidence>
<dbReference type="Pfam" id="PF13181">
    <property type="entry name" value="TPR_8"/>
    <property type="match status" value="1"/>
</dbReference>
<dbReference type="STRING" id="1316194.A0A1Q5UJ15"/>
<dbReference type="Gene3D" id="1.25.40.10">
    <property type="entry name" value="Tetratricopeptide repeat domain"/>
    <property type="match status" value="2"/>
</dbReference>